<reference evidence="1 2" key="1">
    <citation type="submission" date="2019-01" db="EMBL/GenBank/DDBJ databases">
        <title>Draft genome sequences of Candidatus Mycoplasma haemohominis SWG34-3 identified from a patient with pyrexia, anemia and liver dysfunction.</title>
        <authorList>
            <person name="Sekizuka T."/>
            <person name="Hattori N."/>
            <person name="Katano H."/>
            <person name="Takuma T."/>
            <person name="Ito T."/>
            <person name="Arai N."/>
            <person name="Yanai R."/>
            <person name="Ishii S."/>
            <person name="Miura Y."/>
            <person name="Tokunaga T."/>
            <person name="Watanabe H."/>
            <person name="Nomura N."/>
            <person name="Eguchi J."/>
            <person name="Arai T."/>
            <person name="Hasegawa H."/>
            <person name="Nakamaki T."/>
            <person name="Wakita T."/>
            <person name="Niki Y."/>
            <person name="Kuroda M."/>
        </authorList>
    </citation>
    <scope>NUCLEOTIDE SEQUENCE [LARGE SCALE GENOMIC DNA]</scope>
    <source>
        <strain evidence="1">SWG34-3</strain>
    </source>
</reference>
<dbReference type="AlphaFoldDB" id="A0A478FQY2"/>
<proteinExistence type="predicted"/>
<evidence type="ECO:0000313" key="1">
    <source>
        <dbReference type="EMBL" id="GCE63893.1"/>
    </source>
</evidence>
<dbReference type="Proteomes" id="UP000324831">
    <property type="component" value="Unassembled WGS sequence"/>
</dbReference>
<sequence length="158" mass="17185">MSTQAIGAAAAGTAVIGGGGTLAAYAAGAFEREATYDSFQAYFNAKLSKTHKYIGNDSDLKGKIKANLEGSNKDNYKKELEKIIQQEGGTDVQEASVDGAESNDSNLTKISKKTKLWCEKTKDVKLTSNDKKWNEGNVKSHENWTPFQTVCLEQKKPT</sequence>
<evidence type="ECO:0000313" key="2">
    <source>
        <dbReference type="Proteomes" id="UP000324831"/>
    </source>
</evidence>
<protein>
    <submittedName>
        <fullName evidence="1">Uncharacterized protein</fullName>
    </submittedName>
</protein>
<gene>
    <name evidence="1" type="ORF">MHSWG343_09000</name>
</gene>
<accession>A0A478FQY2</accession>
<organism evidence="1 2">
    <name type="scientific">Candidatus Mycoplasma haematohominis</name>
    <dbReference type="NCBI Taxonomy" id="1494318"/>
    <lineage>
        <taxon>Bacteria</taxon>
        <taxon>Bacillati</taxon>
        <taxon>Mycoplasmatota</taxon>
        <taxon>Mollicutes</taxon>
        <taxon>Mycoplasmataceae</taxon>
        <taxon>Mycoplasma</taxon>
    </lineage>
</organism>
<dbReference type="EMBL" id="BIMN01000005">
    <property type="protein sequence ID" value="GCE63893.1"/>
    <property type="molecule type" value="Genomic_DNA"/>
</dbReference>
<comment type="caution">
    <text evidence="1">The sequence shown here is derived from an EMBL/GenBank/DDBJ whole genome shotgun (WGS) entry which is preliminary data.</text>
</comment>
<dbReference type="RefSeq" id="WP_216083199.1">
    <property type="nucleotide sequence ID" value="NZ_CACTIB010000019.1"/>
</dbReference>
<name>A0A478FQY2_9MOLU</name>